<dbReference type="EMBL" id="CAJOBB010000046">
    <property type="protein sequence ID" value="CAF3530716.1"/>
    <property type="molecule type" value="Genomic_DNA"/>
</dbReference>
<comment type="caution">
    <text evidence="5">The sequence shown here is derived from an EMBL/GenBank/DDBJ whole genome shotgun (WGS) entry which is preliminary data.</text>
</comment>
<dbReference type="EMBL" id="CAJOAY010000341">
    <property type="protein sequence ID" value="CAF3637113.1"/>
    <property type="molecule type" value="Genomic_DNA"/>
</dbReference>
<evidence type="ECO:0000313" key="2">
    <source>
        <dbReference type="EMBL" id="CAF1239343.1"/>
    </source>
</evidence>
<organism evidence="5 6">
    <name type="scientific">Adineta steineri</name>
    <dbReference type="NCBI Taxonomy" id="433720"/>
    <lineage>
        <taxon>Eukaryota</taxon>
        <taxon>Metazoa</taxon>
        <taxon>Spiralia</taxon>
        <taxon>Gnathifera</taxon>
        <taxon>Rotifera</taxon>
        <taxon>Eurotatoria</taxon>
        <taxon>Bdelloidea</taxon>
        <taxon>Adinetida</taxon>
        <taxon>Adinetidae</taxon>
        <taxon>Adineta</taxon>
    </lineage>
</organism>
<dbReference type="Proteomes" id="UP000663860">
    <property type="component" value="Unassembled WGS sequence"/>
</dbReference>
<keyword evidence="1" id="KW-0175">Coiled coil</keyword>
<reference evidence="5" key="1">
    <citation type="submission" date="2021-02" db="EMBL/GenBank/DDBJ databases">
        <authorList>
            <person name="Nowell W R."/>
        </authorList>
    </citation>
    <scope>NUCLEOTIDE SEQUENCE</scope>
</reference>
<dbReference type="Proteomes" id="UP000663868">
    <property type="component" value="Unassembled WGS sequence"/>
</dbReference>
<feature type="coiled-coil region" evidence="1">
    <location>
        <begin position="359"/>
        <end position="393"/>
    </location>
</feature>
<evidence type="ECO:0000313" key="6">
    <source>
        <dbReference type="Proteomes" id="UP000663881"/>
    </source>
</evidence>
<evidence type="ECO:0000313" key="3">
    <source>
        <dbReference type="EMBL" id="CAF1273559.1"/>
    </source>
</evidence>
<dbReference type="EMBL" id="CAJNON010000460">
    <property type="protein sequence ID" value="CAF1273559.1"/>
    <property type="molecule type" value="Genomic_DNA"/>
</dbReference>
<dbReference type="AlphaFoldDB" id="A0A818QN65"/>
<dbReference type="OrthoDB" id="10049253at2759"/>
<dbReference type="Proteomes" id="UP000663891">
    <property type="component" value="Unassembled WGS sequence"/>
</dbReference>
<accession>A0A818QN65</accession>
<sequence>MNDHNDDLSATTETFRFHSGQLLTLNECQIGKIPYLNALVSSGSYFDSTIDDEGYYSLDSHINYQDFLFARDSISFHSIRQIFMRLPKNYNILSIIALLDFLGIESKRSPTLEEVNSSFFWNIECTNPIGTYKLIYESSSAQDMAVRFAIAMSKEEYDFSNSKIIDQIYWFIIFILSAYELFDTHIRYHVYKIAENYFSVFRPSLLKCLYRLHQRIEKEIRDKSILTNNHIDSSQEHNLTWNSNTFNDYNASNIWNDRFIRIGDFLWPDISLFTLDSWHLFRRRYLTSSYYINECLVPIYDKVLKYMYKCLLSTVLEQVSANTPSDQFDHFNQRMYYKAILDEIINKNTVQLAIQKSTLSEICELTAKLEQKYAELQKKIKAYKRNLIALNEDLTQSYSLRQAVRIVGEPILKRKQNEALACKQTLATLYEYKSVLHVIQNKLSNNLYHYFMNEIEKFLDRRQNMWVILDTISLIRKEEKKLSKLPKMNKIHTTTKYRPLPKIQCKHTTR</sequence>
<evidence type="ECO:0000256" key="1">
    <source>
        <dbReference type="SAM" id="Coils"/>
    </source>
</evidence>
<protein>
    <submittedName>
        <fullName evidence="5">Uncharacterized protein</fullName>
    </submittedName>
</protein>
<evidence type="ECO:0000313" key="4">
    <source>
        <dbReference type="EMBL" id="CAF3530716.1"/>
    </source>
</evidence>
<name>A0A818QN65_9BILA</name>
<gene>
    <name evidence="2" type="ORF">IZO911_LOCUS30704</name>
    <name evidence="4" type="ORF">KXQ929_LOCUS1659</name>
    <name evidence="5" type="ORF">OKA104_LOCUS8446</name>
    <name evidence="3" type="ORF">VCS650_LOCUS29563</name>
</gene>
<evidence type="ECO:0000313" key="5">
    <source>
        <dbReference type="EMBL" id="CAF3637113.1"/>
    </source>
</evidence>
<dbReference type="EMBL" id="CAJNOE010000485">
    <property type="protein sequence ID" value="CAF1239343.1"/>
    <property type="molecule type" value="Genomic_DNA"/>
</dbReference>
<proteinExistence type="predicted"/>
<dbReference type="Proteomes" id="UP000663881">
    <property type="component" value="Unassembled WGS sequence"/>
</dbReference>